<evidence type="ECO:0000259" key="12">
    <source>
        <dbReference type="PROSITE" id="PS51217"/>
    </source>
</evidence>
<dbReference type="CDD" id="cd17932">
    <property type="entry name" value="DEXQc_UvrD"/>
    <property type="match status" value="1"/>
</dbReference>
<dbReference type="AlphaFoldDB" id="A0A381N086"/>
<dbReference type="Pfam" id="PF21196">
    <property type="entry name" value="PcrA_UvrD_tudor"/>
    <property type="match status" value="1"/>
</dbReference>
<dbReference type="PANTHER" id="PTHR11070">
    <property type="entry name" value="UVRD / RECB / PCRA DNA HELICASE FAMILY MEMBER"/>
    <property type="match status" value="1"/>
</dbReference>
<dbReference type="SUPFAM" id="SSF52540">
    <property type="entry name" value="P-loop containing nucleoside triphosphate hydrolases"/>
    <property type="match status" value="1"/>
</dbReference>
<keyword evidence="4" id="KW-0347">Helicase</keyword>
<feature type="domain" description="UvrD-like helicase C-terminal" evidence="12">
    <location>
        <begin position="285"/>
        <end position="564"/>
    </location>
</feature>
<evidence type="ECO:0000259" key="11">
    <source>
        <dbReference type="PROSITE" id="PS51198"/>
    </source>
</evidence>
<evidence type="ECO:0000256" key="5">
    <source>
        <dbReference type="ARBA" id="ARBA00022840"/>
    </source>
</evidence>
<keyword evidence="7" id="KW-0413">Isomerase</keyword>
<comment type="catalytic activity">
    <reaction evidence="8">
        <text>Couples ATP hydrolysis with the unwinding of duplex DNA by translocating in the 3'-5' direction.</text>
        <dbReference type="EC" id="5.6.2.4"/>
    </reaction>
</comment>
<feature type="domain" description="UvrD-like helicase ATP-binding" evidence="11">
    <location>
        <begin position="8"/>
        <end position="284"/>
    </location>
</feature>
<dbReference type="Pfam" id="PF13361">
    <property type="entry name" value="UvrD_C"/>
    <property type="match status" value="1"/>
</dbReference>
<accession>A0A381N086</accession>
<dbReference type="Gene3D" id="3.40.50.300">
    <property type="entry name" value="P-loop containing nucleotide triphosphate hydrolases"/>
    <property type="match status" value="2"/>
</dbReference>
<keyword evidence="2" id="KW-0547">Nucleotide-binding</keyword>
<keyword evidence="6" id="KW-0238">DNA-binding</keyword>
<name>A0A381N086_9ZZZZ</name>
<gene>
    <name evidence="13" type="ORF">METZ01_LOCUS753</name>
</gene>
<protein>
    <recommendedName>
        <fullName evidence="9">DNA 3'-5' helicase</fullName>
        <ecNumber evidence="9">5.6.2.4</ecNumber>
    </recommendedName>
</protein>
<dbReference type="GO" id="GO:0005524">
    <property type="term" value="F:ATP binding"/>
    <property type="evidence" value="ECO:0007669"/>
    <property type="project" value="UniProtKB-KW"/>
</dbReference>
<dbReference type="GO" id="GO:0003677">
    <property type="term" value="F:DNA binding"/>
    <property type="evidence" value="ECO:0007669"/>
    <property type="project" value="UniProtKB-KW"/>
</dbReference>
<dbReference type="GO" id="GO:0043138">
    <property type="term" value="F:3'-5' DNA helicase activity"/>
    <property type="evidence" value="ECO:0007669"/>
    <property type="project" value="UniProtKB-EC"/>
</dbReference>
<dbReference type="GO" id="GO:0000725">
    <property type="term" value="P:recombinational repair"/>
    <property type="evidence" value="ECO:0007669"/>
    <property type="project" value="TreeGrafter"/>
</dbReference>
<dbReference type="CDD" id="cd18807">
    <property type="entry name" value="SF1_C_UvrD"/>
    <property type="match status" value="1"/>
</dbReference>
<evidence type="ECO:0000256" key="2">
    <source>
        <dbReference type="ARBA" id="ARBA00022741"/>
    </source>
</evidence>
<keyword evidence="3" id="KW-0378">Hydrolase</keyword>
<keyword evidence="5" id="KW-0067">ATP-binding</keyword>
<dbReference type="InterPro" id="IPR014017">
    <property type="entry name" value="DNA_helicase_UvrD-like_C"/>
</dbReference>
<organism evidence="13">
    <name type="scientific">marine metagenome</name>
    <dbReference type="NCBI Taxonomy" id="408172"/>
    <lineage>
        <taxon>unclassified sequences</taxon>
        <taxon>metagenomes</taxon>
        <taxon>ecological metagenomes</taxon>
    </lineage>
</organism>
<dbReference type="GO" id="GO:0016787">
    <property type="term" value="F:hydrolase activity"/>
    <property type="evidence" value="ECO:0007669"/>
    <property type="project" value="UniProtKB-KW"/>
</dbReference>
<evidence type="ECO:0000256" key="6">
    <source>
        <dbReference type="ARBA" id="ARBA00023125"/>
    </source>
</evidence>
<dbReference type="InterPro" id="IPR027417">
    <property type="entry name" value="P-loop_NTPase"/>
</dbReference>
<proteinExistence type="inferred from homology"/>
<dbReference type="Gene3D" id="1.10.486.10">
    <property type="entry name" value="PCRA, domain 4"/>
    <property type="match status" value="1"/>
</dbReference>
<evidence type="ECO:0000256" key="1">
    <source>
        <dbReference type="ARBA" id="ARBA00009922"/>
    </source>
</evidence>
<reference evidence="13" key="1">
    <citation type="submission" date="2018-05" db="EMBL/GenBank/DDBJ databases">
        <authorList>
            <person name="Lanie J.A."/>
            <person name="Ng W.-L."/>
            <person name="Kazmierczak K.M."/>
            <person name="Andrzejewski T.M."/>
            <person name="Davidsen T.M."/>
            <person name="Wayne K.J."/>
            <person name="Tettelin H."/>
            <person name="Glass J.I."/>
            <person name="Rusch D."/>
            <person name="Podicherti R."/>
            <person name="Tsui H.-C.T."/>
            <person name="Winkler M.E."/>
        </authorList>
    </citation>
    <scope>NUCLEOTIDE SEQUENCE</scope>
</reference>
<evidence type="ECO:0000256" key="7">
    <source>
        <dbReference type="ARBA" id="ARBA00023235"/>
    </source>
</evidence>
<comment type="similarity">
    <text evidence="1">Belongs to the helicase family. UvrD subfamily.</text>
</comment>
<dbReference type="InterPro" id="IPR000212">
    <property type="entry name" value="DNA_helicase_UvrD/REP"/>
</dbReference>
<dbReference type="NCBIfam" id="NF008743">
    <property type="entry name" value="PRK11773.1"/>
    <property type="match status" value="1"/>
</dbReference>
<dbReference type="PANTHER" id="PTHR11070:SF2">
    <property type="entry name" value="ATP-DEPENDENT DNA HELICASE SRS2"/>
    <property type="match status" value="1"/>
</dbReference>
<evidence type="ECO:0000256" key="3">
    <source>
        <dbReference type="ARBA" id="ARBA00022801"/>
    </source>
</evidence>
<dbReference type="GO" id="GO:0005829">
    <property type="term" value="C:cytosol"/>
    <property type="evidence" value="ECO:0007669"/>
    <property type="project" value="TreeGrafter"/>
</dbReference>
<dbReference type="EC" id="5.6.2.4" evidence="9"/>
<dbReference type="GO" id="GO:0033202">
    <property type="term" value="C:DNA helicase complex"/>
    <property type="evidence" value="ECO:0007669"/>
    <property type="project" value="TreeGrafter"/>
</dbReference>
<comment type="catalytic activity">
    <reaction evidence="10">
        <text>ATP + H2O = ADP + phosphate + H(+)</text>
        <dbReference type="Rhea" id="RHEA:13065"/>
        <dbReference type="ChEBI" id="CHEBI:15377"/>
        <dbReference type="ChEBI" id="CHEBI:15378"/>
        <dbReference type="ChEBI" id="CHEBI:30616"/>
        <dbReference type="ChEBI" id="CHEBI:43474"/>
        <dbReference type="ChEBI" id="CHEBI:456216"/>
        <dbReference type="EC" id="5.6.2.4"/>
    </reaction>
</comment>
<dbReference type="PROSITE" id="PS51198">
    <property type="entry name" value="UVRD_HELICASE_ATP_BIND"/>
    <property type="match status" value="1"/>
</dbReference>
<dbReference type="InterPro" id="IPR013986">
    <property type="entry name" value="DExx_box_DNA_helicase_dom_sf"/>
</dbReference>
<dbReference type="PROSITE" id="PS51217">
    <property type="entry name" value="UVRD_HELICASE_CTER"/>
    <property type="match status" value="1"/>
</dbReference>
<evidence type="ECO:0000313" key="13">
    <source>
        <dbReference type="EMBL" id="SUZ47899.1"/>
    </source>
</evidence>
<evidence type="ECO:0000256" key="4">
    <source>
        <dbReference type="ARBA" id="ARBA00022806"/>
    </source>
</evidence>
<evidence type="ECO:0000256" key="8">
    <source>
        <dbReference type="ARBA" id="ARBA00034617"/>
    </source>
</evidence>
<evidence type="ECO:0000256" key="10">
    <source>
        <dbReference type="ARBA" id="ARBA00048988"/>
    </source>
</evidence>
<dbReference type="InterPro" id="IPR014016">
    <property type="entry name" value="UvrD-like_ATP-bd"/>
</dbReference>
<sequence length="716" mass="81435">MEAEHILNQLNDPQKEAVTHQGGSTLVVAGAGSGKTRVLVHRIAWLIAVESINPHAILAATFTNKAASEMKGRIDQMLQAPTQGMWVGTFHGLAHKFLRLHWQEAGLQQDFQILDSDDQYRHIRRLLKNLNLDEAYYPPKEIQWFINNQKDLGLRFNNIKTDPTKTKHIEIYQAYEQSCEQSGFVDFGELLLRSFETLKKNTALLDHYHKRFKHVLVDEFQDTNEVQYQWVKLISGAETSTFIVGDDDQSIYRWRGAKSENMQRFQREFKKCRLIKLEQNYRSTKTILEAANAIIANNKQRLEKKLWTDGDEGSPIELIGVFDEHEESRVIVEKITSWQSSGRALNTVAVLYRSNAQSRVIEGALLQHQIPYRVYGGLRFFDRAEIKDALAYLRLVVNNNNDLAFERSSNMPPKGLGAKTMSQIRAFAKNHNLSLLAAASVLVENKELATRAHSAVRDFIALIANIEHAIKNLALSDQFETCIEMSGLIPFLKSKKTERAETRIENISELINAAYDYRPLMEDEENELTPLQSFLADAALESGDNQASEWEDSVQLMTMHSAKGLEFKLVFIAGMEDGLFPHQRSILEPGGLEEERRLCYVAITRSMQDLIMSYTENRMLHGFSSPSQPSRFLFEIPETLVSESSQLTRFGFKTKQTRIEKNNSPVSLGQQVDHPKFGEGIVIGLEGDGDHARVQVNFESAGIKWLVLGYAKLKLM</sequence>
<dbReference type="EMBL" id="UINC01000041">
    <property type="protein sequence ID" value="SUZ47899.1"/>
    <property type="molecule type" value="Genomic_DNA"/>
</dbReference>
<dbReference type="Gene3D" id="1.10.10.160">
    <property type="match status" value="1"/>
</dbReference>
<evidence type="ECO:0000256" key="9">
    <source>
        <dbReference type="ARBA" id="ARBA00034808"/>
    </source>
</evidence>
<dbReference type="Pfam" id="PF00580">
    <property type="entry name" value="UvrD-helicase"/>
    <property type="match status" value="1"/>
</dbReference>